<dbReference type="RefSeq" id="WP_116049533.1">
    <property type="nucleotide sequence ID" value="NZ_QUBQ01000007.1"/>
</dbReference>
<dbReference type="PANTHER" id="PTHR23514:SF3">
    <property type="entry name" value="BYPASS OF STOP CODON PROTEIN 6"/>
    <property type="match status" value="1"/>
</dbReference>
<dbReference type="AlphaFoldDB" id="A0A371P0K4"/>
<dbReference type="PANTHER" id="PTHR23514">
    <property type="entry name" value="BYPASS OF STOP CODON PROTEIN 6"/>
    <property type="match status" value="1"/>
</dbReference>
<dbReference type="GO" id="GO:0022857">
    <property type="term" value="F:transmembrane transporter activity"/>
    <property type="evidence" value="ECO:0007669"/>
    <property type="project" value="InterPro"/>
</dbReference>
<feature type="transmembrane region" description="Helical" evidence="7">
    <location>
        <begin position="291"/>
        <end position="309"/>
    </location>
</feature>
<feature type="transmembrane region" description="Helical" evidence="7">
    <location>
        <begin position="379"/>
        <end position="399"/>
    </location>
</feature>
<dbReference type="SUPFAM" id="SSF103473">
    <property type="entry name" value="MFS general substrate transporter"/>
    <property type="match status" value="1"/>
</dbReference>
<dbReference type="Proteomes" id="UP000261905">
    <property type="component" value="Unassembled WGS sequence"/>
</dbReference>
<feature type="domain" description="Major facilitator superfamily (MFS) profile" evidence="8">
    <location>
        <begin position="4"/>
        <end position="402"/>
    </location>
</feature>
<evidence type="ECO:0000256" key="6">
    <source>
        <dbReference type="ARBA" id="ARBA00023136"/>
    </source>
</evidence>
<keyword evidence="6 7" id="KW-0472">Membrane</keyword>
<keyword evidence="4 7" id="KW-0812">Transmembrane</keyword>
<keyword evidence="5 7" id="KW-1133">Transmembrane helix</keyword>
<sequence length="416" mass="44438">MKKLLWMGCLSYLVIGIAHVIGGTLLEQLITHYGITYKDGGQWIMNQFIGFMFGVLLAPALTSRIGKRGAVLVAMALLTLSEAAYSLLLPWGWMLAFAPIAGIGFGMTEAIVGATIIDLMKGKASAMSRLETFFGIGALLIPITAALLIQQHVWQLSFPILAAMAGITFVLWLTMSFGCLDDSLSPPQRAAVGGEGSVQQAAAMPQYKSPNTGLLGYAPKSIPFLALSAAFFLIYVGMEMSFSNYLPSILILRTGMTDSTATAALSLFWGTMVLGRLFAGIIADRIGYAKYLFITTAAAAVVFVGMIVFEQQALLLALIALSGLCFSGVFGIALVYANGLLPGMTERTTSLLVALGGIGGAVFPRLTGWFMDRFSTGPTLYYLSALVLALLVVLVMLIMTGRSQFNRIKEKEVAPT</sequence>
<dbReference type="PROSITE" id="PS50850">
    <property type="entry name" value="MFS"/>
    <property type="match status" value="1"/>
</dbReference>
<dbReference type="OrthoDB" id="1674541at2"/>
<keyword evidence="10" id="KW-1185">Reference proteome</keyword>
<dbReference type="InterPro" id="IPR051788">
    <property type="entry name" value="MFS_Transporter"/>
</dbReference>
<organism evidence="9 10">
    <name type="scientific">Paenibacillus paeoniae</name>
    <dbReference type="NCBI Taxonomy" id="2292705"/>
    <lineage>
        <taxon>Bacteria</taxon>
        <taxon>Bacillati</taxon>
        <taxon>Bacillota</taxon>
        <taxon>Bacilli</taxon>
        <taxon>Bacillales</taxon>
        <taxon>Paenibacillaceae</taxon>
        <taxon>Paenibacillus</taxon>
    </lineage>
</organism>
<dbReference type="GO" id="GO:0005886">
    <property type="term" value="C:plasma membrane"/>
    <property type="evidence" value="ECO:0007669"/>
    <property type="project" value="UniProtKB-SubCell"/>
</dbReference>
<dbReference type="Gene3D" id="1.20.1250.20">
    <property type="entry name" value="MFS general substrate transporter like domains"/>
    <property type="match status" value="2"/>
</dbReference>
<evidence type="ECO:0000256" key="2">
    <source>
        <dbReference type="ARBA" id="ARBA00008335"/>
    </source>
</evidence>
<evidence type="ECO:0000256" key="7">
    <source>
        <dbReference type="SAM" id="Phobius"/>
    </source>
</evidence>
<accession>A0A371P0K4</accession>
<evidence type="ECO:0000313" key="10">
    <source>
        <dbReference type="Proteomes" id="UP000261905"/>
    </source>
</evidence>
<dbReference type="InterPro" id="IPR011701">
    <property type="entry name" value="MFS"/>
</dbReference>
<feature type="transmembrane region" description="Helical" evidence="7">
    <location>
        <begin position="349"/>
        <end position="367"/>
    </location>
</feature>
<keyword evidence="3" id="KW-0813">Transport</keyword>
<dbReference type="InterPro" id="IPR020846">
    <property type="entry name" value="MFS_dom"/>
</dbReference>
<protein>
    <submittedName>
        <fullName evidence="9">MFS transporter</fullName>
    </submittedName>
</protein>
<feature type="transmembrane region" description="Helical" evidence="7">
    <location>
        <begin position="315"/>
        <end position="337"/>
    </location>
</feature>
<comment type="similarity">
    <text evidence="2">Belongs to the major facilitator superfamily.</text>
</comment>
<feature type="transmembrane region" description="Helical" evidence="7">
    <location>
        <begin position="262"/>
        <end position="279"/>
    </location>
</feature>
<evidence type="ECO:0000313" key="9">
    <source>
        <dbReference type="EMBL" id="REK69474.1"/>
    </source>
</evidence>
<comment type="subcellular location">
    <subcellularLocation>
        <location evidence="1">Cell membrane</location>
        <topology evidence="1">Multi-pass membrane protein</topology>
    </subcellularLocation>
</comment>
<evidence type="ECO:0000259" key="8">
    <source>
        <dbReference type="PROSITE" id="PS50850"/>
    </source>
</evidence>
<evidence type="ECO:0000256" key="1">
    <source>
        <dbReference type="ARBA" id="ARBA00004651"/>
    </source>
</evidence>
<feature type="transmembrane region" description="Helical" evidence="7">
    <location>
        <begin position="224"/>
        <end position="242"/>
    </location>
</feature>
<name>A0A371P0K4_9BACL</name>
<dbReference type="EMBL" id="QUBQ01000007">
    <property type="protein sequence ID" value="REK69474.1"/>
    <property type="molecule type" value="Genomic_DNA"/>
</dbReference>
<evidence type="ECO:0000256" key="4">
    <source>
        <dbReference type="ARBA" id="ARBA00022692"/>
    </source>
</evidence>
<gene>
    <name evidence="9" type="ORF">DX130_23470</name>
</gene>
<dbReference type="Pfam" id="PF07690">
    <property type="entry name" value="MFS_1"/>
    <property type="match status" value="1"/>
</dbReference>
<feature type="transmembrane region" description="Helical" evidence="7">
    <location>
        <begin position="132"/>
        <end position="150"/>
    </location>
</feature>
<feature type="transmembrane region" description="Helical" evidence="7">
    <location>
        <begin position="44"/>
        <end position="62"/>
    </location>
</feature>
<dbReference type="InterPro" id="IPR036259">
    <property type="entry name" value="MFS_trans_sf"/>
</dbReference>
<reference evidence="9 10" key="1">
    <citation type="submission" date="2018-08" db="EMBL/GenBank/DDBJ databases">
        <title>Paenibacillus sp. M4BSY-1, whole genome shotgun sequence.</title>
        <authorList>
            <person name="Tuo L."/>
        </authorList>
    </citation>
    <scope>NUCLEOTIDE SEQUENCE [LARGE SCALE GENOMIC DNA]</scope>
    <source>
        <strain evidence="9 10">M4BSY-1</strain>
    </source>
</reference>
<comment type="caution">
    <text evidence="9">The sequence shown here is derived from an EMBL/GenBank/DDBJ whole genome shotgun (WGS) entry which is preliminary data.</text>
</comment>
<evidence type="ECO:0000256" key="3">
    <source>
        <dbReference type="ARBA" id="ARBA00022448"/>
    </source>
</evidence>
<feature type="transmembrane region" description="Helical" evidence="7">
    <location>
        <begin position="94"/>
        <end position="120"/>
    </location>
</feature>
<feature type="transmembrane region" description="Helical" evidence="7">
    <location>
        <begin position="69"/>
        <end position="88"/>
    </location>
</feature>
<feature type="transmembrane region" description="Helical" evidence="7">
    <location>
        <begin position="156"/>
        <end position="180"/>
    </location>
</feature>
<proteinExistence type="inferred from homology"/>
<evidence type="ECO:0000256" key="5">
    <source>
        <dbReference type="ARBA" id="ARBA00022989"/>
    </source>
</evidence>